<accession>D8QN43</accession>
<evidence type="ECO:0000313" key="6">
    <source>
        <dbReference type="EMBL" id="EFJ38691.1"/>
    </source>
</evidence>
<dbReference type="KEGG" id="smo:SELMODRAFT_144320"/>
<evidence type="ECO:0000256" key="1">
    <source>
        <dbReference type="ARBA" id="ARBA00022737"/>
    </source>
</evidence>
<dbReference type="HOGENOM" id="CLU_036145_0_0_1"/>
<dbReference type="AlphaFoldDB" id="D8QN43"/>
<dbReference type="OrthoDB" id="449052at2759"/>
<dbReference type="SUPFAM" id="SSF54631">
    <property type="entry name" value="CBS-domain pair"/>
    <property type="match status" value="2"/>
</dbReference>
<keyword evidence="7" id="KW-1185">Reference proteome</keyword>
<feature type="domain" description="CBS" evidence="4">
    <location>
        <begin position="370"/>
        <end position="428"/>
    </location>
</feature>
<dbReference type="CDD" id="cd02205">
    <property type="entry name" value="CBS_pair_SF"/>
    <property type="match status" value="1"/>
</dbReference>
<proteinExistence type="predicted"/>
<gene>
    <name evidence="6" type="ORF">SELMODRAFT_139940</name>
    <name evidence="5" type="ORF">SELMODRAFT_144320</name>
</gene>
<evidence type="ECO:0000313" key="5">
    <source>
        <dbReference type="EMBL" id="EFJ31456.1"/>
    </source>
</evidence>
<dbReference type="InterPro" id="IPR050511">
    <property type="entry name" value="AMPK_gamma/SDS23_families"/>
</dbReference>
<reference evidence="6 7" key="1">
    <citation type="journal article" date="2011" name="Science">
        <title>The Selaginella genome identifies genetic changes associated with the evolution of vascular plants.</title>
        <authorList>
            <person name="Banks J.A."/>
            <person name="Nishiyama T."/>
            <person name="Hasebe M."/>
            <person name="Bowman J.L."/>
            <person name="Gribskov M."/>
            <person name="dePamphilis C."/>
            <person name="Albert V.A."/>
            <person name="Aono N."/>
            <person name="Aoyama T."/>
            <person name="Ambrose B.A."/>
            <person name="Ashton N.W."/>
            <person name="Axtell M.J."/>
            <person name="Barker E."/>
            <person name="Barker M.S."/>
            <person name="Bennetzen J.L."/>
            <person name="Bonawitz N.D."/>
            <person name="Chapple C."/>
            <person name="Cheng C."/>
            <person name="Correa L.G."/>
            <person name="Dacre M."/>
            <person name="DeBarry J."/>
            <person name="Dreyer I."/>
            <person name="Elias M."/>
            <person name="Engstrom E.M."/>
            <person name="Estelle M."/>
            <person name="Feng L."/>
            <person name="Finet C."/>
            <person name="Floyd S.K."/>
            <person name="Frommer W.B."/>
            <person name="Fujita T."/>
            <person name="Gramzow L."/>
            <person name="Gutensohn M."/>
            <person name="Harholt J."/>
            <person name="Hattori M."/>
            <person name="Heyl A."/>
            <person name="Hirai T."/>
            <person name="Hiwatashi Y."/>
            <person name="Ishikawa M."/>
            <person name="Iwata M."/>
            <person name="Karol K.G."/>
            <person name="Koehler B."/>
            <person name="Kolukisaoglu U."/>
            <person name="Kubo M."/>
            <person name="Kurata T."/>
            <person name="Lalonde S."/>
            <person name="Li K."/>
            <person name="Li Y."/>
            <person name="Litt A."/>
            <person name="Lyons E."/>
            <person name="Manning G."/>
            <person name="Maruyama T."/>
            <person name="Michael T.P."/>
            <person name="Mikami K."/>
            <person name="Miyazaki S."/>
            <person name="Morinaga S."/>
            <person name="Murata T."/>
            <person name="Mueller-Roeber B."/>
            <person name="Nelson D.R."/>
            <person name="Obara M."/>
            <person name="Oguri Y."/>
            <person name="Olmstead R.G."/>
            <person name="Onodera N."/>
            <person name="Petersen B.L."/>
            <person name="Pils B."/>
            <person name="Prigge M."/>
            <person name="Rensing S.A."/>
            <person name="Riano-Pachon D.M."/>
            <person name="Roberts A.W."/>
            <person name="Sato Y."/>
            <person name="Scheller H.V."/>
            <person name="Schulz B."/>
            <person name="Schulz C."/>
            <person name="Shakirov E.V."/>
            <person name="Shibagaki N."/>
            <person name="Shinohara N."/>
            <person name="Shippen D.E."/>
            <person name="Soerensen I."/>
            <person name="Sotooka R."/>
            <person name="Sugimoto N."/>
            <person name="Sugita M."/>
            <person name="Sumikawa N."/>
            <person name="Tanurdzic M."/>
            <person name="Theissen G."/>
            <person name="Ulvskov P."/>
            <person name="Wakazuki S."/>
            <person name="Weng J.K."/>
            <person name="Willats W.W."/>
            <person name="Wipf D."/>
            <person name="Wolf P.G."/>
            <person name="Yang L."/>
            <person name="Zimmer A.D."/>
            <person name="Zhu Q."/>
            <person name="Mitros T."/>
            <person name="Hellsten U."/>
            <person name="Loque D."/>
            <person name="Otillar R."/>
            <person name="Salamov A."/>
            <person name="Schmutz J."/>
            <person name="Shapiro H."/>
            <person name="Lindquist E."/>
            <person name="Lucas S."/>
            <person name="Rokhsar D."/>
            <person name="Grigoriev I.V."/>
        </authorList>
    </citation>
    <scope>NUCLEOTIDE SEQUENCE [LARGE SCALE GENOMIC DNA]</scope>
</reference>
<dbReference type="Gramene" id="EFJ38691">
    <property type="protein sequence ID" value="EFJ38691"/>
    <property type="gene ID" value="SELMODRAFT_139940"/>
</dbReference>
<dbReference type="KEGG" id="smo:SELMODRAFT_139940"/>
<dbReference type="Pfam" id="PF00571">
    <property type="entry name" value="CBS"/>
    <property type="match status" value="3"/>
</dbReference>
<dbReference type="Gramene" id="EFJ31456">
    <property type="protein sequence ID" value="EFJ31456"/>
    <property type="gene ID" value="SELMODRAFT_144320"/>
</dbReference>
<dbReference type="Gene3D" id="3.10.580.10">
    <property type="entry name" value="CBS-domain"/>
    <property type="match status" value="2"/>
</dbReference>
<organism evidence="7">
    <name type="scientific">Selaginella moellendorffii</name>
    <name type="common">Spikemoss</name>
    <dbReference type="NCBI Taxonomy" id="88036"/>
    <lineage>
        <taxon>Eukaryota</taxon>
        <taxon>Viridiplantae</taxon>
        <taxon>Streptophyta</taxon>
        <taxon>Embryophyta</taxon>
        <taxon>Tracheophyta</taxon>
        <taxon>Lycopodiopsida</taxon>
        <taxon>Selaginellales</taxon>
        <taxon>Selaginellaceae</taxon>
        <taxon>Selaginella</taxon>
    </lineage>
</organism>
<dbReference type="PANTHER" id="PTHR13780">
    <property type="entry name" value="AMP-ACTIVATED PROTEIN KINASE, GAMMA REGULATORY SUBUNIT"/>
    <property type="match status" value="1"/>
</dbReference>
<dbReference type="OMA" id="IYEPPGY"/>
<evidence type="ECO:0000256" key="3">
    <source>
        <dbReference type="PROSITE-ProRule" id="PRU00703"/>
    </source>
</evidence>
<dbReference type="SMART" id="SM00116">
    <property type="entry name" value="CBS"/>
    <property type="match status" value="4"/>
</dbReference>
<dbReference type="EMBL" id="GL377565">
    <property type="protein sequence ID" value="EFJ38691.1"/>
    <property type="molecule type" value="Genomic_DNA"/>
</dbReference>
<evidence type="ECO:0000256" key="2">
    <source>
        <dbReference type="ARBA" id="ARBA00023122"/>
    </source>
</evidence>
<dbReference type="PANTHER" id="PTHR13780:SF47">
    <property type="entry name" value="SNF1-RELATED PROTEIN KINASE REGULATORY SUBUNIT GAMMA-1-LIKE"/>
    <property type="match status" value="1"/>
</dbReference>
<dbReference type="PROSITE" id="PS51371">
    <property type="entry name" value="CBS"/>
    <property type="match status" value="3"/>
</dbReference>
<name>D8QN43_SELML</name>
<dbReference type="STRING" id="88036.D8QN43"/>
<protein>
    <recommendedName>
        <fullName evidence="4">CBS domain-containing protein</fullName>
    </recommendedName>
</protein>
<dbReference type="InterPro" id="IPR000644">
    <property type="entry name" value="CBS_dom"/>
</dbReference>
<dbReference type="FunCoup" id="D8QN43">
    <property type="interactions" value="248"/>
</dbReference>
<dbReference type="EMBL" id="GL377573">
    <property type="protein sequence ID" value="EFJ31456.1"/>
    <property type="molecule type" value="Genomic_DNA"/>
</dbReference>
<dbReference type="eggNOG" id="KOG1764">
    <property type="taxonomic scope" value="Eukaryota"/>
</dbReference>
<dbReference type="InterPro" id="IPR046342">
    <property type="entry name" value="CBS_dom_sf"/>
</dbReference>
<sequence length="444" mass="48000">MASEDLHSELVRLWNEHERVLCQRGVPSGIQELLNSAFAKIPVSYFPDVPSGEVVEIAADTTIADTVRILSEKNIFSAPVKIPDADAKERWSERYLGMVDYSVIILWVLEKAELAATALASGSAAAAGMGAGAVGALGALALGATGPGVVVGLTAAAVGAAIAGGVAADKGPGKNASTAADSLGEDFFRVILNEEPFKSTKVWEITKSFRWAPFLPVQPDDTMLTVLLLLSKFRLRSIPIVDKDQPTVKNLITQSAVVKGLAMCRGRDWFDFIADKSIFQLGLPRMTPDQVVSIDADKLVLDAFVLMREKNVGGLPVVKGEQKELVGNISMRDIRFLLLQPELCSRRRELTVYDFMHSAKSSTHDPHPALMMPPITCEESTSLGEVIDVLSTKGIHRIHIVDDKQRIVGVVTLRDIISCFVTEPDNYFNNFGSVLASSIAEATT</sequence>
<evidence type="ECO:0000313" key="7">
    <source>
        <dbReference type="Proteomes" id="UP000001514"/>
    </source>
</evidence>
<dbReference type="InParanoid" id="D8QN43"/>
<feature type="domain" description="CBS" evidence="4">
    <location>
        <begin position="205"/>
        <end position="272"/>
    </location>
</feature>
<dbReference type="Proteomes" id="UP000001514">
    <property type="component" value="Unassembled WGS sequence"/>
</dbReference>
<keyword evidence="2 3" id="KW-0129">CBS domain</keyword>
<feature type="domain" description="CBS" evidence="4">
    <location>
        <begin position="286"/>
        <end position="345"/>
    </location>
</feature>
<evidence type="ECO:0000259" key="4">
    <source>
        <dbReference type="PROSITE" id="PS51371"/>
    </source>
</evidence>
<keyword evidence="1" id="KW-0677">Repeat</keyword>